<accession>A0AAE1W3T4</accession>
<evidence type="ECO:0000313" key="6">
    <source>
        <dbReference type="Proteomes" id="UP001289374"/>
    </source>
</evidence>
<dbReference type="Pfam" id="PF00643">
    <property type="entry name" value="zf-B_box"/>
    <property type="match status" value="1"/>
</dbReference>
<evidence type="ECO:0000256" key="2">
    <source>
        <dbReference type="ARBA" id="ARBA00022771"/>
    </source>
</evidence>
<keyword evidence="2" id="KW-0863">Zinc-finger</keyword>
<gene>
    <name evidence="5" type="ORF">Sango_2493800</name>
</gene>
<comment type="caution">
    <text evidence="5">The sequence shown here is derived from an EMBL/GenBank/DDBJ whole genome shotgun (WGS) entry which is preliminary data.</text>
</comment>
<dbReference type="InterPro" id="IPR000315">
    <property type="entry name" value="Znf_B-box"/>
</dbReference>
<dbReference type="EMBL" id="JACGWL010000015">
    <property type="protein sequence ID" value="KAK4386232.1"/>
    <property type="molecule type" value="Genomic_DNA"/>
</dbReference>
<feature type="domain" description="B box-type" evidence="4">
    <location>
        <begin position="20"/>
        <end position="66"/>
    </location>
</feature>
<dbReference type="Proteomes" id="UP001289374">
    <property type="component" value="Unassembled WGS sequence"/>
</dbReference>
<dbReference type="PANTHER" id="PTHR31717">
    <property type="entry name" value="ZINC FINGER PROTEIN CONSTANS-LIKE 10"/>
    <property type="match status" value="1"/>
</dbReference>
<keyword evidence="3" id="KW-0862">Zinc</keyword>
<sequence length="102" mass="11572">MCRGIREERQSGSCSKGSRRKGIVCELCSLNASLYCAADDAFLCRKCDGIVHAANFLAQRHIRRLLCSGCRSFTRRYIVGTPPASLEVIMLRRMKKPRFLFL</sequence>
<evidence type="ECO:0000259" key="4">
    <source>
        <dbReference type="SMART" id="SM00336"/>
    </source>
</evidence>
<dbReference type="SMART" id="SM00336">
    <property type="entry name" value="BBOX"/>
    <property type="match status" value="1"/>
</dbReference>
<evidence type="ECO:0000256" key="1">
    <source>
        <dbReference type="ARBA" id="ARBA00022723"/>
    </source>
</evidence>
<evidence type="ECO:0000256" key="3">
    <source>
        <dbReference type="ARBA" id="ARBA00022833"/>
    </source>
</evidence>
<protein>
    <submittedName>
        <fullName evidence="5">B-box domain protein 30</fullName>
    </submittedName>
</protein>
<proteinExistence type="predicted"/>
<dbReference type="PANTHER" id="PTHR31717:SF142">
    <property type="entry name" value="B-BOX DOMAIN PROTEIN 30-RELATED"/>
    <property type="match status" value="1"/>
</dbReference>
<keyword evidence="6" id="KW-1185">Reference proteome</keyword>
<evidence type="ECO:0000313" key="5">
    <source>
        <dbReference type="EMBL" id="KAK4386232.1"/>
    </source>
</evidence>
<dbReference type="InterPro" id="IPR049808">
    <property type="entry name" value="CONSTANS-like_Bbox1"/>
</dbReference>
<dbReference type="GO" id="GO:0008270">
    <property type="term" value="F:zinc ion binding"/>
    <property type="evidence" value="ECO:0007669"/>
    <property type="project" value="UniProtKB-KW"/>
</dbReference>
<reference evidence="5" key="2">
    <citation type="journal article" date="2024" name="Plant">
        <title>Genomic evolution and insights into agronomic trait innovations of Sesamum species.</title>
        <authorList>
            <person name="Miao H."/>
            <person name="Wang L."/>
            <person name="Qu L."/>
            <person name="Liu H."/>
            <person name="Sun Y."/>
            <person name="Le M."/>
            <person name="Wang Q."/>
            <person name="Wei S."/>
            <person name="Zheng Y."/>
            <person name="Lin W."/>
            <person name="Duan Y."/>
            <person name="Cao H."/>
            <person name="Xiong S."/>
            <person name="Wang X."/>
            <person name="Wei L."/>
            <person name="Li C."/>
            <person name="Ma Q."/>
            <person name="Ju M."/>
            <person name="Zhao R."/>
            <person name="Li G."/>
            <person name="Mu C."/>
            <person name="Tian Q."/>
            <person name="Mei H."/>
            <person name="Zhang T."/>
            <person name="Gao T."/>
            <person name="Zhang H."/>
        </authorList>
    </citation>
    <scope>NUCLEOTIDE SEQUENCE</scope>
    <source>
        <strain evidence="5">K16</strain>
    </source>
</reference>
<name>A0AAE1W3T4_9LAMI</name>
<dbReference type="CDD" id="cd19821">
    <property type="entry name" value="Bbox1_BBX-like"/>
    <property type="match status" value="1"/>
</dbReference>
<dbReference type="AlphaFoldDB" id="A0AAE1W3T4"/>
<keyword evidence="1" id="KW-0479">Metal-binding</keyword>
<reference evidence="5" key="1">
    <citation type="submission" date="2020-06" db="EMBL/GenBank/DDBJ databases">
        <authorList>
            <person name="Li T."/>
            <person name="Hu X."/>
            <person name="Zhang T."/>
            <person name="Song X."/>
            <person name="Zhang H."/>
            <person name="Dai N."/>
            <person name="Sheng W."/>
            <person name="Hou X."/>
            <person name="Wei L."/>
        </authorList>
    </citation>
    <scope>NUCLEOTIDE SEQUENCE</scope>
    <source>
        <strain evidence="5">K16</strain>
        <tissue evidence="5">Leaf</tissue>
    </source>
</reference>
<organism evidence="5 6">
    <name type="scientific">Sesamum angolense</name>
    <dbReference type="NCBI Taxonomy" id="2727404"/>
    <lineage>
        <taxon>Eukaryota</taxon>
        <taxon>Viridiplantae</taxon>
        <taxon>Streptophyta</taxon>
        <taxon>Embryophyta</taxon>
        <taxon>Tracheophyta</taxon>
        <taxon>Spermatophyta</taxon>
        <taxon>Magnoliopsida</taxon>
        <taxon>eudicotyledons</taxon>
        <taxon>Gunneridae</taxon>
        <taxon>Pentapetalae</taxon>
        <taxon>asterids</taxon>
        <taxon>lamiids</taxon>
        <taxon>Lamiales</taxon>
        <taxon>Pedaliaceae</taxon>
        <taxon>Sesamum</taxon>
    </lineage>
</organism>